<reference evidence="9 10" key="1">
    <citation type="submission" date="2019-02" db="EMBL/GenBank/DDBJ databases">
        <authorList>
            <person name="Li Y."/>
        </authorList>
    </citation>
    <scope>NUCLEOTIDE SEQUENCE [LARGE SCALE GENOMIC DNA]</scope>
    <source>
        <strain evidence="9 10">30C10-4-7</strain>
    </source>
</reference>
<organism evidence="9 10">
    <name type="scientific">Sphingobacterium corticibacterium</name>
    <dbReference type="NCBI Taxonomy" id="2484746"/>
    <lineage>
        <taxon>Bacteria</taxon>
        <taxon>Pseudomonadati</taxon>
        <taxon>Bacteroidota</taxon>
        <taxon>Sphingobacteriia</taxon>
        <taxon>Sphingobacteriales</taxon>
        <taxon>Sphingobacteriaceae</taxon>
        <taxon>Sphingobacterium</taxon>
    </lineage>
</organism>
<name>A0A4Q6XNP0_9SPHI</name>
<dbReference type="GO" id="GO:0005886">
    <property type="term" value="C:plasma membrane"/>
    <property type="evidence" value="ECO:0007669"/>
    <property type="project" value="UniProtKB-SubCell"/>
</dbReference>
<protein>
    <submittedName>
        <fullName evidence="9">ABC transporter permease</fullName>
    </submittedName>
</protein>
<dbReference type="EMBL" id="SGIT01000005">
    <property type="protein sequence ID" value="RZF58097.1"/>
    <property type="molecule type" value="Genomic_DNA"/>
</dbReference>
<feature type="transmembrane region" description="Helical" evidence="6">
    <location>
        <begin position="424"/>
        <end position="445"/>
    </location>
</feature>
<dbReference type="InterPro" id="IPR025857">
    <property type="entry name" value="MacB_PCD"/>
</dbReference>
<comment type="subcellular location">
    <subcellularLocation>
        <location evidence="1">Cell membrane</location>
        <topology evidence="1">Multi-pass membrane protein</topology>
    </subcellularLocation>
</comment>
<proteinExistence type="predicted"/>
<keyword evidence="2" id="KW-1003">Cell membrane</keyword>
<evidence type="ECO:0000256" key="2">
    <source>
        <dbReference type="ARBA" id="ARBA00022475"/>
    </source>
</evidence>
<accession>A0A4Q6XNP0</accession>
<dbReference type="Pfam" id="PF12704">
    <property type="entry name" value="MacB_PCD"/>
    <property type="match status" value="1"/>
</dbReference>
<feature type="transmembrane region" description="Helical" evidence="6">
    <location>
        <begin position="21"/>
        <end position="44"/>
    </location>
</feature>
<evidence type="ECO:0000313" key="9">
    <source>
        <dbReference type="EMBL" id="RZF58097.1"/>
    </source>
</evidence>
<keyword evidence="5 6" id="KW-0472">Membrane</keyword>
<evidence type="ECO:0000256" key="3">
    <source>
        <dbReference type="ARBA" id="ARBA00022692"/>
    </source>
</evidence>
<evidence type="ECO:0000259" key="8">
    <source>
        <dbReference type="Pfam" id="PF12704"/>
    </source>
</evidence>
<evidence type="ECO:0000256" key="5">
    <source>
        <dbReference type="ARBA" id="ARBA00023136"/>
    </source>
</evidence>
<dbReference type="GO" id="GO:0022857">
    <property type="term" value="F:transmembrane transporter activity"/>
    <property type="evidence" value="ECO:0007669"/>
    <property type="project" value="TreeGrafter"/>
</dbReference>
<dbReference type="Proteomes" id="UP000292855">
    <property type="component" value="Unassembled WGS sequence"/>
</dbReference>
<dbReference type="PANTHER" id="PTHR30572:SF18">
    <property type="entry name" value="ABC-TYPE MACROLIDE FAMILY EXPORT SYSTEM PERMEASE COMPONENT 2"/>
    <property type="match status" value="1"/>
</dbReference>
<keyword evidence="10" id="KW-1185">Reference proteome</keyword>
<feature type="domain" description="MacB-like periplasmic core" evidence="8">
    <location>
        <begin position="23"/>
        <end position="241"/>
    </location>
</feature>
<dbReference type="InterPro" id="IPR003838">
    <property type="entry name" value="ABC3_permease_C"/>
</dbReference>
<feature type="transmembrane region" description="Helical" evidence="6">
    <location>
        <begin position="773"/>
        <end position="795"/>
    </location>
</feature>
<feature type="domain" description="ABC3 transporter permease C-terminal" evidence="7">
    <location>
        <begin position="692"/>
        <end position="805"/>
    </location>
</feature>
<dbReference type="Pfam" id="PF02687">
    <property type="entry name" value="FtsX"/>
    <property type="match status" value="2"/>
</dbReference>
<evidence type="ECO:0000256" key="6">
    <source>
        <dbReference type="SAM" id="Phobius"/>
    </source>
</evidence>
<feature type="transmembrane region" description="Helical" evidence="6">
    <location>
        <begin position="376"/>
        <end position="403"/>
    </location>
</feature>
<feature type="transmembrane region" description="Helical" evidence="6">
    <location>
        <begin position="329"/>
        <end position="356"/>
    </location>
</feature>
<keyword evidence="4 6" id="KW-1133">Transmembrane helix</keyword>
<dbReference type="AlphaFoldDB" id="A0A4Q6XNP0"/>
<feature type="transmembrane region" description="Helical" evidence="6">
    <location>
        <begin position="285"/>
        <end position="308"/>
    </location>
</feature>
<evidence type="ECO:0000259" key="7">
    <source>
        <dbReference type="Pfam" id="PF02687"/>
    </source>
</evidence>
<evidence type="ECO:0000313" key="10">
    <source>
        <dbReference type="Proteomes" id="UP000292855"/>
    </source>
</evidence>
<feature type="transmembrane region" description="Helical" evidence="6">
    <location>
        <begin position="725"/>
        <end position="753"/>
    </location>
</feature>
<feature type="transmembrane region" description="Helical" evidence="6">
    <location>
        <begin position="689"/>
        <end position="713"/>
    </location>
</feature>
<sequence>MTIVIKNHIKLAWRNILGQKVHSIINIGGLAVSMAVVLLITLWIDYEAKYDTHHREAARIHLLSHHESNGDRFMEQSPYISYDVIPTAVPEVELAAISHGGRVLISMDNHSFYEKTILFIDSNWTKMFSYQPLKGSFNFFKQHDSRQVAISQSKARQYFGNDDPIGQTLLVDSIPVSVGAVFADVPSNSSFPQNILIPYNATMTKDEQYRLTEWGAFGSLLFLKINPSASIPIVSQKITQIFHSNVPNQKEADIQNRLTPLSDLYWSTEFENSMLPKGNKNTMRVLGILSAVLLLTACINFVNLSIAQNTTRNKEIGIRKVTGASRQQLFVQIIIEILLHVILATFLTVILAFLLLPYFNLLFESELTLSIFQSRTILILIGLLVLVTVLTGIYPALLLSRVSPIQLFKDKIHLSLNVQSLRKVLLIGQLVVAVCATVGAIVIHLQFRYIQEQTAAYKKEQVFSFYAVYPQKSIAYGSPAEKKFSQTLKSVKTELLQQHTIKHISNVNGTSLIDNTYLRDIRYRWQGQPEPVKPYQAITYWIDADYLGVSDLELVAGRWFIEQNTGDKHNLVINETAAKVFGLKEPVVGSNYLEHIDPQYLPNQGTIIGIVKDFHHGSLHEPIQPVIFQLDPFFSTKFIVKTREGQVRQALDAAHTVWKKHFPGYPFEYTFLDEEFNQLYKDDIRAGTFSLIFTVLTVIIACLGILGIAIFTAKQRTKEIGIRKVLGASVSTIVLALSKGFAKMVLLAIIIASPVAWWMMTTWLDNFAYRITLQWWMLVTGGLVIIGITLVTVGIQSIRTAKANPVDSLRDE</sequence>
<gene>
    <name evidence="9" type="ORF">EWE74_18755</name>
</gene>
<dbReference type="PANTHER" id="PTHR30572">
    <property type="entry name" value="MEMBRANE COMPONENT OF TRANSPORTER-RELATED"/>
    <property type="match status" value="1"/>
</dbReference>
<dbReference type="RefSeq" id="WP_130143201.1">
    <property type="nucleotide sequence ID" value="NZ_SGIT01000005.1"/>
</dbReference>
<comment type="caution">
    <text evidence="9">The sequence shown here is derived from an EMBL/GenBank/DDBJ whole genome shotgun (WGS) entry which is preliminary data.</text>
</comment>
<dbReference type="InterPro" id="IPR050250">
    <property type="entry name" value="Macrolide_Exporter_MacB"/>
</dbReference>
<feature type="domain" description="ABC3 transporter permease C-terminal" evidence="7">
    <location>
        <begin position="288"/>
        <end position="404"/>
    </location>
</feature>
<evidence type="ECO:0000256" key="4">
    <source>
        <dbReference type="ARBA" id="ARBA00022989"/>
    </source>
</evidence>
<keyword evidence="3 6" id="KW-0812">Transmembrane</keyword>
<dbReference type="OrthoDB" id="905589at2"/>
<evidence type="ECO:0000256" key="1">
    <source>
        <dbReference type="ARBA" id="ARBA00004651"/>
    </source>
</evidence>